<organism evidence="1 2">
    <name type="scientific">Sinorhizobium saheli</name>
    <dbReference type="NCBI Taxonomy" id="36856"/>
    <lineage>
        <taxon>Bacteria</taxon>
        <taxon>Pseudomonadati</taxon>
        <taxon>Pseudomonadota</taxon>
        <taxon>Alphaproteobacteria</taxon>
        <taxon>Hyphomicrobiales</taxon>
        <taxon>Rhizobiaceae</taxon>
        <taxon>Sinorhizobium/Ensifer group</taxon>
        <taxon>Sinorhizobium</taxon>
    </lineage>
</organism>
<evidence type="ECO:0000313" key="2">
    <source>
        <dbReference type="Proteomes" id="UP000078507"/>
    </source>
</evidence>
<name>A0A178XX08_SINSA</name>
<dbReference type="Proteomes" id="UP000078507">
    <property type="component" value="Unassembled WGS sequence"/>
</dbReference>
<gene>
    <name evidence="1" type="ORF">ATB98_04975</name>
</gene>
<protein>
    <submittedName>
        <fullName evidence="1">Uncharacterized protein</fullName>
    </submittedName>
</protein>
<sequence length="77" mass="8239">MEDTIQIGNRGDFGLWAIEVAKQIVGEQGFELAKAARDGTEDDVRVAGNALGQAITNALLEVYDGLLADVPEEQHQG</sequence>
<dbReference type="RefSeq" id="WP_066877820.1">
    <property type="nucleotide sequence ID" value="NZ_LNQB01000089.1"/>
</dbReference>
<reference evidence="1 2" key="1">
    <citation type="submission" date="2015-11" db="EMBL/GenBank/DDBJ databases">
        <title>Ensifer anhuiense sp. nov., an effective nitrogen fixation bacterium with Glycine soja.</title>
        <authorList>
            <person name="Yan H."/>
            <person name="Chen W."/>
        </authorList>
    </citation>
    <scope>NUCLEOTIDE SEQUENCE [LARGE SCALE GENOMIC DNA]</scope>
    <source>
        <strain evidence="1 2">LMG 7837</strain>
    </source>
</reference>
<dbReference type="EMBL" id="LNQB01000089">
    <property type="protein sequence ID" value="OAP39674.1"/>
    <property type="molecule type" value="Genomic_DNA"/>
</dbReference>
<keyword evidence="2" id="KW-1185">Reference proteome</keyword>
<dbReference type="AlphaFoldDB" id="A0A178XX08"/>
<accession>A0A178XX08</accession>
<dbReference type="OrthoDB" id="8086008at2"/>
<evidence type="ECO:0000313" key="1">
    <source>
        <dbReference type="EMBL" id="OAP39674.1"/>
    </source>
</evidence>
<comment type="caution">
    <text evidence="1">The sequence shown here is derived from an EMBL/GenBank/DDBJ whole genome shotgun (WGS) entry which is preliminary data.</text>
</comment>
<proteinExistence type="predicted"/>